<evidence type="ECO:0000313" key="1">
    <source>
        <dbReference type="EMBL" id="KKL82698.1"/>
    </source>
</evidence>
<dbReference type="EMBL" id="LAZR01022201">
    <property type="protein sequence ID" value="KKL82698.1"/>
    <property type="molecule type" value="Genomic_DNA"/>
</dbReference>
<sequence length="40" mass="4755">PEDELDDLAGITFQDMQIKENPKFYRWVNSNNRSLPSERT</sequence>
<dbReference type="AlphaFoldDB" id="A0A0F9F8R4"/>
<reference evidence="1" key="1">
    <citation type="journal article" date="2015" name="Nature">
        <title>Complex archaea that bridge the gap between prokaryotes and eukaryotes.</title>
        <authorList>
            <person name="Spang A."/>
            <person name="Saw J.H."/>
            <person name="Jorgensen S.L."/>
            <person name="Zaremba-Niedzwiedzka K."/>
            <person name="Martijn J."/>
            <person name="Lind A.E."/>
            <person name="van Eijk R."/>
            <person name="Schleper C."/>
            <person name="Guy L."/>
            <person name="Ettema T.J."/>
        </authorList>
    </citation>
    <scope>NUCLEOTIDE SEQUENCE</scope>
</reference>
<comment type="caution">
    <text evidence="1">The sequence shown here is derived from an EMBL/GenBank/DDBJ whole genome shotgun (WGS) entry which is preliminary data.</text>
</comment>
<accession>A0A0F9F8R4</accession>
<protein>
    <submittedName>
        <fullName evidence="1">Uncharacterized protein</fullName>
    </submittedName>
</protein>
<feature type="non-terminal residue" evidence="1">
    <location>
        <position position="1"/>
    </location>
</feature>
<proteinExistence type="predicted"/>
<organism evidence="1">
    <name type="scientific">marine sediment metagenome</name>
    <dbReference type="NCBI Taxonomy" id="412755"/>
    <lineage>
        <taxon>unclassified sequences</taxon>
        <taxon>metagenomes</taxon>
        <taxon>ecological metagenomes</taxon>
    </lineage>
</organism>
<gene>
    <name evidence="1" type="ORF">LCGC14_1982200</name>
</gene>
<name>A0A0F9F8R4_9ZZZZ</name>